<proteinExistence type="predicted"/>
<evidence type="ECO:0000256" key="3">
    <source>
        <dbReference type="ARBA" id="ARBA00023163"/>
    </source>
</evidence>
<dbReference type="Gene3D" id="2.170.150.80">
    <property type="entry name" value="NAC domain"/>
    <property type="match status" value="2"/>
</dbReference>
<evidence type="ECO:0000313" key="6">
    <source>
        <dbReference type="EMBL" id="SPC73829.1"/>
    </source>
</evidence>
<dbReference type="GO" id="GO:0003677">
    <property type="term" value="F:DNA binding"/>
    <property type="evidence" value="ECO:0007669"/>
    <property type="project" value="UniProtKB-KW"/>
</dbReference>
<dbReference type="SUPFAM" id="SSF56672">
    <property type="entry name" value="DNA/RNA polymerases"/>
    <property type="match status" value="1"/>
</dbReference>
<keyword evidence="1" id="KW-0805">Transcription regulation</keyword>
<feature type="domain" description="NAC" evidence="5">
    <location>
        <begin position="8"/>
        <end position="159"/>
    </location>
</feature>
<dbReference type="Pfam" id="PF02365">
    <property type="entry name" value="NAM"/>
    <property type="match status" value="1"/>
</dbReference>
<evidence type="ECO:0000256" key="4">
    <source>
        <dbReference type="ARBA" id="ARBA00023242"/>
    </source>
</evidence>
<dbReference type="PANTHER" id="PTHR33116">
    <property type="entry name" value="REVERSE TRANSCRIPTASE ZINC-BINDING DOMAIN-CONTAINING PROTEIN-RELATED-RELATED"/>
    <property type="match status" value="1"/>
</dbReference>
<dbReference type="AlphaFoldDB" id="A0A2N9EH02"/>
<evidence type="ECO:0000259" key="5">
    <source>
        <dbReference type="PROSITE" id="PS51005"/>
    </source>
</evidence>
<dbReference type="InterPro" id="IPR000477">
    <property type="entry name" value="RT_dom"/>
</dbReference>
<dbReference type="GO" id="GO:0006355">
    <property type="term" value="P:regulation of DNA-templated transcription"/>
    <property type="evidence" value="ECO:0007669"/>
    <property type="project" value="InterPro"/>
</dbReference>
<name>A0A2N9EH02_FAGSY</name>
<keyword evidence="2" id="KW-0238">DNA-binding</keyword>
<reference evidence="6" key="1">
    <citation type="submission" date="2018-02" db="EMBL/GenBank/DDBJ databases">
        <authorList>
            <person name="Cohen D.B."/>
            <person name="Kent A.D."/>
        </authorList>
    </citation>
    <scope>NUCLEOTIDE SEQUENCE</scope>
</reference>
<dbReference type="SUPFAM" id="SSF101941">
    <property type="entry name" value="NAC domain"/>
    <property type="match status" value="1"/>
</dbReference>
<dbReference type="Pfam" id="PF00078">
    <property type="entry name" value="RVT_1"/>
    <property type="match status" value="1"/>
</dbReference>
<dbReference type="InterPro" id="IPR036093">
    <property type="entry name" value="NAC_dom_sf"/>
</dbReference>
<keyword evidence="4" id="KW-0539">Nucleus</keyword>
<dbReference type="CDD" id="cd01650">
    <property type="entry name" value="RT_nLTR_like"/>
    <property type="match status" value="1"/>
</dbReference>
<evidence type="ECO:0000256" key="2">
    <source>
        <dbReference type="ARBA" id="ARBA00023125"/>
    </source>
</evidence>
<organism evidence="6">
    <name type="scientific">Fagus sylvatica</name>
    <name type="common">Beechnut</name>
    <dbReference type="NCBI Taxonomy" id="28930"/>
    <lineage>
        <taxon>Eukaryota</taxon>
        <taxon>Viridiplantae</taxon>
        <taxon>Streptophyta</taxon>
        <taxon>Embryophyta</taxon>
        <taxon>Tracheophyta</taxon>
        <taxon>Spermatophyta</taxon>
        <taxon>Magnoliopsida</taxon>
        <taxon>eudicotyledons</taxon>
        <taxon>Gunneridae</taxon>
        <taxon>Pentapetalae</taxon>
        <taxon>rosids</taxon>
        <taxon>fabids</taxon>
        <taxon>Fagales</taxon>
        <taxon>Fagaceae</taxon>
        <taxon>Fagus</taxon>
    </lineage>
</organism>
<dbReference type="PANTHER" id="PTHR33116:SF76">
    <property type="entry name" value="DUF4283 DOMAIN-CONTAINING PROTEIN"/>
    <property type="match status" value="1"/>
</dbReference>
<dbReference type="EMBL" id="OIVN01000078">
    <property type="protein sequence ID" value="SPC73829.1"/>
    <property type="molecule type" value="Genomic_DNA"/>
</dbReference>
<protein>
    <recommendedName>
        <fullName evidence="5">NAC domain-containing protein</fullName>
    </recommendedName>
</protein>
<dbReference type="InterPro" id="IPR043502">
    <property type="entry name" value="DNA/RNA_pol_sf"/>
</dbReference>
<keyword evidence="3" id="KW-0804">Transcription</keyword>
<dbReference type="InterPro" id="IPR003441">
    <property type="entry name" value="NAC-dom"/>
</dbReference>
<evidence type="ECO:0000256" key="1">
    <source>
        <dbReference type="ARBA" id="ARBA00023015"/>
    </source>
</evidence>
<accession>A0A2N9EH02</accession>
<gene>
    <name evidence="6" type="ORF">FSB_LOCUS1711</name>
</gene>
<sequence>MSKLPENLPPGYRFSPKDKELIELFLKPKITGKYKEDGPIPEIGFYQHEPWDLPDFSPIPRKDQEWFFFTEQELKHQNGTRKNRATEAGYWKSTGRTPKGTGTCWVTHEYRITLKEFDGTNPSQKAFVLCRLFEREDSETKSKPTLAPGDAVNSPALEVQAETLKTNNPSCDAETSDTTMCDATAPVECGNGNNKNYNDFVAENQPEVDELIKGLDMFFVPSQEEWNLNPHSPLNLSPISPADSTPIMDNSSQALWEQAEKHPINGETRFDIAAPLACNAAENQVAKQNATEDDSELLEECLRILCDPLPEPLDDNLLSPLTLPPITPSFPSHTTAKSSLEEAQSMVVTASVSPALGSEADDYLTGCQSFPAGNSDKTSNTTAPIEYGVNGSNAYAATNQVEDVTADKMQTELVSSCCIFCPTNDLKSGHCGHPQYGTNEFWDLFLNIPDDDPLMNIVSVKDSGSCSGSDAILANAQCVNSLEIDDYPAVGCYFTWCNKREEVEFTARKLDRVLGMFRLYGKLKATKAKLRSVNKDLFGGISQRVELIRDKLEDGRRIEDPEEIKQLVVRFYEQLLGSASQVHEQKMIKTVNELFHDEMPVDIKCRLQQPVSDQEIKQVIFGMCNDKAPGPDGFTAQFFKKSWHIIHESVTVAIKSFFISGKLLKEVNSTIISLIPKVPNPTNVSDFRPIACCNVIYKCITKILANRLQLYLGSSVNSNQSAFIKGRSISENILLAHELVSNYHRSKGSSRCAIKADLRKAYDSVDWNFILMCLLAAGCPPQFVQWIRECITNSRFTIALNGSLVGYFQGGEFLSLKISSFILSLALEEFREISGLALNPNKSEIFFAAVPGDIKAQILACLQFKEGYLPVRYLGMPLISGKLTYKDCLPLIDKIVGRIHTWSAKHLSFAGRLQLIQSILFSIQMYWSSIFILPKKVIKAIEHHFNHYLWQGKSTGRGGIRVAWDKVCLPKREGGLGLKSVEDWNRAAVLKHIWSLFTQSGSLWVAWIHRHLIKDKCFWTIKKTSDCTWGWRTMLKLREYARFFLKYEVGDGTKIFLWHDYWHPDGILYLKYGHRTVYDVASRIDARVASVFKDKEWHWRPARSEGMVSIQSKLGLIDLKVEDRAVWTASKSGKLGDLVEWGVVHLKGKSMRAIVCKLAWWAIVYYLWSQRNVVLHARQIKTEDQIINIIKKDVKTRLQSKECFKNIILNRIMCCNWGICIERLQRGGIAV</sequence>
<dbReference type="PROSITE" id="PS51005">
    <property type="entry name" value="NAC"/>
    <property type="match status" value="1"/>
</dbReference>